<dbReference type="PANTHER" id="PTHR24320:SF282">
    <property type="entry name" value="WW DOMAIN-CONTAINING OXIDOREDUCTASE"/>
    <property type="match status" value="1"/>
</dbReference>
<dbReference type="PRINTS" id="PR00081">
    <property type="entry name" value="GDHRDH"/>
</dbReference>
<dbReference type="InterPro" id="IPR036291">
    <property type="entry name" value="NAD(P)-bd_dom_sf"/>
</dbReference>
<keyword evidence="5" id="KW-1185">Reference proteome</keyword>
<keyword evidence="2" id="KW-0521">NADP</keyword>
<proteinExistence type="inferred from homology"/>
<dbReference type="Pfam" id="PF00106">
    <property type="entry name" value="adh_short"/>
    <property type="match status" value="1"/>
</dbReference>
<feature type="non-terminal residue" evidence="4">
    <location>
        <position position="309"/>
    </location>
</feature>
<comment type="similarity">
    <text evidence="1">Belongs to the short-chain dehydrogenases/reductases (SDR) family.</text>
</comment>
<evidence type="ECO:0000313" key="4">
    <source>
        <dbReference type="EMBL" id="TVY38466.1"/>
    </source>
</evidence>
<dbReference type="InterPro" id="IPR002347">
    <property type="entry name" value="SDR_fam"/>
</dbReference>
<name>A0A8H8UBR3_9HELO</name>
<comment type="caution">
    <text evidence="4">The sequence shown here is derived from an EMBL/GenBank/DDBJ whole genome shotgun (WGS) entry which is preliminary data.</text>
</comment>
<evidence type="ECO:0000256" key="3">
    <source>
        <dbReference type="ARBA" id="ARBA00023002"/>
    </source>
</evidence>
<protein>
    <submittedName>
        <fullName evidence="4">Putative oxidoreductase</fullName>
    </submittedName>
</protein>
<dbReference type="GO" id="GO:0016491">
    <property type="term" value="F:oxidoreductase activity"/>
    <property type="evidence" value="ECO:0007669"/>
    <property type="project" value="UniProtKB-KW"/>
</dbReference>
<dbReference type="EMBL" id="QGMJ01000282">
    <property type="protein sequence ID" value="TVY38466.1"/>
    <property type="molecule type" value="Genomic_DNA"/>
</dbReference>
<evidence type="ECO:0000256" key="1">
    <source>
        <dbReference type="ARBA" id="ARBA00006484"/>
    </source>
</evidence>
<keyword evidence="3" id="KW-0560">Oxidoreductase</keyword>
<evidence type="ECO:0000313" key="5">
    <source>
        <dbReference type="Proteomes" id="UP000462212"/>
    </source>
</evidence>
<sequence length="309" mass="33164">SIMASFTPATDIPDLSGKVIFITGGNTGLGKEAALQLAKHKPAHIFIGSRSKERGLAAIADIVAAVPNATLTVVQMDLASLSSVHSAAKQFLASSSRLDILMNNAGIMAVPPGLTADGYEIQFGTNYLGHALLTKLLLPTMLKTAQEPGSDVRIVTLSSKGHQRGRPQVGIQFEELRSTMEATWTVRRYAQSKVANILHSKELARRYPEITAVSLNPGIVRTGLQDALSRTSLLAKIILPIANMFASVGVEEGVCNQLWAATSPDVKTGEYYEPVGKKASGSEPARDMTLAGKLWQWTEDELADPKFKL</sequence>
<dbReference type="Gene3D" id="3.40.50.720">
    <property type="entry name" value="NAD(P)-binding Rossmann-like Domain"/>
    <property type="match status" value="1"/>
</dbReference>
<organism evidence="4 5">
    <name type="scientific">Lachnellula subtilissima</name>
    <dbReference type="NCBI Taxonomy" id="602034"/>
    <lineage>
        <taxon>Eukaryota</taxon>
        <taxon>Fungi</taxon>
        <taxon>Dikarya</taxon>
        <taxon>Ascomycota</taxon>
        <taxon>Pezizomycotina</taxon>
        <taxon>Leotiomycetes</taxon>
        <taxon>Helotiales</taxon>
        <taxon>Lachnaceae</taxon>
        <taxon>Lachnellula</taxon>
    </lineage>
</organism>
<accession>A0A8H8UBR3</accession>
<dbReference type="OrthoDB" id="191139at2759"/>
<dbReference type="PANTHER" id="PTHR24320">
    <property type="entry name" value="RETINOL DEHYDROGENASE"/>
    <property type="match status" value="1"/>
</dbReference>
<dbReference type="Proteomes" id="UP000462212">
    <property type="component" value="Unassembled WGS sequence"/>
</dbReference>
<reference evidence="4 5" key="1">
    <citation type="submission" date="2018-05" db="EMBL/GenBank/DDBJ databases">
        <title>Genome sequencing and assembly of the regulated plant pathogen Lachnellula willkommii and related sister species for the development of diagnostic species identification markers.</title>
        <authorList>
            <person name="Giroux E."/>
            <person name="Bilodeau G."/>
        </authorList>
    </citation>
    <scope>NUCLEOTIDE SEQUENCE [LARGE SCALE GENOMIC DNA]</scope>
    <source>
        <strain evidence="4 5">CBS 197.66</strain>
    </source>
</reference>
<dbReference type="SUPFAM" id="SSF51735">
    <property type="entry name" value="NAD(P)-binding Rossmann-fold domains"/>
    <property type="match status" value="1"/>
</dbReference>
<dbReference type="AlphaFoldDB" id="A0A8H8UBR3"/>
<gene>
    <name evidence="4" type="ORF">LSUB1_G003441</name>
</gene>
<evidence type="ECO:0000256" key="2">
    <source>
        <dbReference type="ARBA" id="ARBA00022857"/>
    </source>
</evidence>